<evidence type="ECO:0008006" key="8">
    <source>
        <dbReference type="Google" id="ProtNLM"/>
    </source>
</evidence>
<sequence length="902" mass="100236">MNTLRCFRNLVLSRRLIKPYSSISKRAGEGVPYETVLTTESSSEQILPTEADVVVLGGGSIGCNTLYHLTKLGVKNAVLLERNRLTSGTTWHTAGLVWRLRPSDVDVRLLAYTHQLLKGLEEETGVDPGYIVNGGLFVASSKERLDEYKRLHTLGKAFGTESFVLGPSETKKLYPLMNVDDVYGTLYSPQDGVVDPAGFCTALTRAATRAGAKVIEDCVVTGIDTDTSLSGSRQVSAVHTDKGTIKTKCVVNCTGAWAPYIGSMVDVAVPLVVTKHAYIVTEKIVGISGMPNVRDHDSSIYFKLQGDALSVGGYENDPIFIDKVSKDEAFSLYELDWDVFGVHIDKAVNRCPTLATTGIRSTVCGPESFTPDHKPLMGEEPTLRGFYHGCGFNSAGMMFGGGCGWQLAKWIVQGRPDFDMFSYDIRRFSPDLTRNADWVRQRSHEAYAKNYSIVYPHDEPLASRKMKKSAIAPLLEKAGCVFQERHGWERPGWFSPAGIASIQQYDWYGAYGNAINEDQAYVERLKEDYTFGFPKNHSIIEQECLGARERVAIFDMSYFGNYYLTGPDAQAAADWIFTNNMRKPAGETSYTCMLNAQAGVESDLTVSFIDGASIAPWEPSFQGKGFYIAAGGGSAYQSFTHIRKAIEDNRFDAKLVNLSDSICLLSIQGPKSRELMEKLCPTTRFSNEHFPFSAHRLIDINGHICRALRISFVGEMGWELHVSSSSAVDVYKAVMAVGKDFGICNAGYRAIDSLSLEKGYRHWHMDLRSEDNPLEAGLAFTCKLKSAVDFLGRKALEEKRLKGLSKRIAVFSIQEKVPLWGMEAIWRNDQVVGYLRRADYGFSVGCSIGYGYVHSQNEQEPITTKYLTEGDYFIEAMGVKYKARIQLKPLFDPENKRVNGIY</sequence>
<comment type="caution">
    <text evidence="6">The sequence shown here is derived from an EMBL/GenBank/DDBJ whole genome shotgun (WGS) entry which is preliminary data.</text>
</comment>
<dbReference type="PANTHER" id="PTHR43757">
    <property type="entry name" value="AMINOMETHYLTRANSFERASE"/>
    <property type="match status" value="1"/>
</dbReference>
<dbReference type="AlphaFoldDB" id="A0A8J2WV96"/>
<dbReference type="Gene3D" id="3.30.1360.120">
    <property type="entry name" value="Probable tRNA modification gtpase trme, domain 1"/>
    <property type="match status" value="1"/>
</dbReference>
<dbReference type="InterPro" id="IPR032503">
    <property type="entry name" value="FAO_M"/>
</dbReference>
<keyword evidence="7" id="KW-1185">Reference proteome</keyword>
<dbReference type="Pfam" id="PF16350">
    <property type="entry name" value="FAO_M"/>
    <property type="match status" value="1"/>
</dbReference>
<evidence type="ECO:0000313" key="7">
    <source>
        <dbReference type="Proteomes" id="UP000789390"/>
    </source>
</evidence>
<feature type="domain" description="Aminomethyltransferase C-terminal" evidence="4">
    <location>
        <begin position="806"/>
        <end position="892"/>
    </location>
</feature>
<dbReference type="Pfam" id="PF01571">
    <property type="entry name" value="GCV_T"/>
    <property type="match status" value="1"/>
</dbReference>
<dbReference type="Gene3D" id="2.40.30.110">
    <property type="entry name" value="Aminomethyltransferase beta-barrel domains"/>
    <property type="match status" value="1"/>
</dbReference>
<dbReference type="FunFam" id="3.50.50.60:FF:000769">
    <property type="entry name" value="Sarcosine dehydrogenase"/>
    <property type="match status" value="1"/>
</dbReference>
<dbReference type="InterPro" id="IPR006222">
    <property type="entry name" value="GCVT_N"/>
</dbReference>
<accession>A0A8J2WV96</accession>
<dbReference type="Gene3D" id="3.50.50.60">
    <property type="entry name" value="FAD/NAD(P)-binding domain"/>
    <property type="match status" value="1"/>
</dbReference>
<evidence type="ECO:0000259" key="3">
    <source>
        <dbReference type="Pfam" id="PF01571"/>
    </source>
</evidence>
<dbReference type="FunFam" id="2.40.30.110:FF:000008">
    <property type="entry name" value="Sarcosine dehydrogenase"/>
    <property type="match status" value="1"/>
</dbReference>
<dbReference type="Proteomes" id="UP000789390">
    <property type="component" value="Unassembled WGS sequence"/>
</dbReference>
<dbReference type="PANTHER" id="PTHR43757:SF11">
    <property type="entry name" value="SARCOSINE DEHYDROGENASE"/>
    <property type="match status" value="1"/>
</dbReference>
<evidence type="ECO:0000313" key="6">
    <source>
        <dbReference type="EMBL" id="CAH0112961.1"/>
    </source>
</evidence>
<dbReference type="SUPFAM" id="SSF51905">
    <property type="entry name" value="FAD/NAD(P)-binding domain"/>
    <property type="match status" value="1"/>
</dbReference>
<dbReference type="EMBL" id="CAKKLH010000335">
    <property type="protein sequence ID" value="CAH0112961.1"/>
    <property type="molecule type" value="Genomic_DNA"/>
</dbReference>
<evidence type="ECO:0000256" key="1">
    <source>
        <dbReference type="ARBA" id="ARBA00008609"/>
    </source>
</evidence>
<dbReference type="SUPFAM" id="SSF54373">
    <property type="entry name" value="FAD-linked reductases, C-terminal domain"/>
    <property type="match status" value="1"/>
</dbReference>
<dbReference type="InterPro" id="IPR006076">
    <property type="entry name" value="FAD-dep_OxRdtase"/>
</dbReference>
<gene>
    <name evidence="6" type="ORF">DGAL_LOCUS16760</name>
</gene>
<feature type="domain" description="FAD dependent oxidoreductase" evidence="2">
    <location>
        <begin position="52"/>
        <end position="410"/>
    </location>
</feature>
<dbReference type="InterPro" id="IPR029043">
    <property type="entry name" value="GcvT/YgfZ_C"/>
</dbReference>
<reference evidence="6" key="1">
    <citation type="submission" date="2021-11" db="EMBL/GenBank/DDBJ databases">
        <authorList>
            <person name="Schell T."/>
        </authorList>
    </citation>
    <scope>NUCLEOTIDE SEQUENCE</scope>
    <source>
        <strain evidence="6">M5</strain>
    </source>
</reference>
<dbReference type="InterPro" id="IPR036188">
    <property type="entry name" value="FAD/NAD-bd_sf"/>
</dbReference>
<dbReference type="OrthoDB" id="498204at2759"/>
<dbReference type="SUPFAM" id="SSF103025">
    <property type="entry name" value="Folate-binding domain"/>
    <property type="match status" value="1"/>
</dbReference>
<proteinExistence type="inferred from homology"/>
<comment type="similarity">
    <text evidence="1">Belongs to the GcvT family.</text>
</comment>
<organism evidence="6 7">
    <name type="scientific">Daphnia galeata</name>
    <dbReference type="NCBI Taxonomy" id="27404"/>
    <lineage>
        <taxon>Eukaryota</taxon>
        <taxon>Metazoa</taxon>
        <taxon>Ecdysozoa</taxon>
        <taxon>Arthropoda</taxon>
        <taxon>Crustacea</taxon>
        <taxon>Branchiopoda</taxon>
        <taxon>Diplostraca</taxon>
        <taxon>Cladocera</taxon>
        <taxon>Anomopoda</taxon>
        <taxon>Daphniidae</taxon>
        <taxon>Daphnia</taxon>
    </lineage>
</organism>
<feature type="domain" description="GCVT N-terminal" evidence="3">
    <location>
        <begin position="475"/>
        <end position="785"/>
    </location>
</feature>
<dbReference type="Pfam" id="PF08669">
    <property type="entry name" value="GCV_T_C"/>
    <property type="match status" value="1"/>
</dbReference>
<dbReference type="InterPro" id="IPR027266">
    <property type="entry name" value="TrmE/GcvT-like"/>
</dbReference>
<evidence type="ECO:0000259" key="5">
    <source>
        <dbReference type="Pfam" id="PF16350"/>
    </source>
</evidence>
<dbReference type="InterPro" id="IPR013977">
    <property type="entry name" value="GcvT_C"/>
</dbReference>
<dbReference type="Gene3D" id="3.30.70.1400">
    <property type="entry name" value="Aminomethyltransferase beta-barrel domains"/>
    <property type="match status" value="1"/>
</dbReference>
<evidence type="ECO:0000259" key="2">
    <source>
        <dbReference type="Pfam" id="PF01266"/>
    </source>
</evidence>
<dbReference type="GO" id="GO:0005739">
    <property type="term" value="C:mitochondrion"/>
    <property type="evidence" value="ECO:0007669"/>
    <property type="project" value="TreeGrafter"/>
</dbReference>
<dbReference type="Pfam" id="PF01266">
    <property type="entry name" value="DAO"/>
    <property type="match status" value="1"/>
</dbReference>
<evidence type="ECO:0000259" key="4">
    <source>
        <dbReference type="Pfam" id="PF08669"/>
    </source>
</evidence>
<dbReference type="Gene3D" id="3.30.9.10">
    <property type="entry name" value="D-Amino Acid Oxidase, subunit A, domain 2"/>
    <property type="match status" value="1"/>
</dbReference>
<name>A0A8J2WV96_9CRUS</name>
<protein>
    <recommendedName>
        <fullName evidence="8">Sarcosine dehydrogenase, mitochondrial</fullName>
    </recommendedName>
</protein>
<dbReference type="SUPFAM" id="SSF101790">
    <property type="entry name" value="Aminomethyltransferase beta-barrel domain"/>
    <property type="match status" value="1"/>
</dbReference>
<feature type="domain" description="FAD dependent oxidoreductase central" evidence="5">
    <location>
        <begin position="414"/>
        <end position="469"/>
    </location>
</feature>
<dbReference type="InterPro" id="IPR028896">
    <property type="entry name" value="GcvT/YgfZ/DmdA"/>
</dbReference>